<dbReference type="Proteomes" id="UP000038009">
    <property type="component" value="Unassembled WGS sequence"/>
</dbReference>
<evidence type="ECO:0000313" key="2">
    <source>
        <dbReference type="Proteomes" id="UP000038009"/>
    </source>
</evidence>
<reference evidence="1 2" key="1">
    <citation type="journal article" date="2015" name="PLoS Pathog.">
        <title>Leptomonas seymouri: Adaptations to the Dixenous Life Cycle Analyzed by Genome Sequencing, Transcriptome Profiling and Co-infection with Leishmania donovani.</title>
        <authorList>
            <person name="Kraeva N."/>
            <person name="Butenko A."/>
            <person name="Hlavacova J."/>
            <person name="Kostygov A."/>
            <person name="Myskova J."/>
            <person name="Grybchuk D."/>
            <person name="Lestinova T."/>
            <person name="Votypka J."/>
            <person name="Volf P."/>
            <person name="Opperdoes F."/>
            <person name="Flegontov P."/>
            <person name="Lukes J."/>
            <person name="Yurchenko V."/>
        </authorList>
    </citation>
    <scope>NUCLEOTIDE SEQUENCE [LARGE SCALE GENOMIC DNA]</scope>
    <source>
        <strain evidence="1 2">ATCC 30220</strain>
    </source>
</reference>
<dbReference type="OMA" id="HIDAWDA"/>
<name>A0A0N1I2B3_LEPSE</name>
<dbReference type="VEuPathDB" id="TriTrypDB:Lsey_0022_0240"/>
<dbReference type="AlphaFoldDB" id="A0A0N1I2B3"/>
<accession>A0A0N1I2B3</accession>
<evidence type="ECO:0000313" key="1">
    <source>
        <dbReference type="EMBL" id="KPI89503.1"/>
    </source>
</evidence>
<proteinExistence type="predicted"/>
<dbReference type="EMBL" id="LJSK01000022">
    <property type="protein sequence ID" value="KPI89503.1"/>
    <property type="molecule type" value="Genomic_DNA"/>
</dbReference>
<sequence length="258" mass="29329">MAQHIDAWDAYRFFCVSAPVTSASVENGLPLLEEDELQDRLGLVEEYLSAWDALQQGFLRSSTGVCRRERELLAADEAEERRFIEDDSADLPHAVFAEMLFDRSRQLLMLQEAEARQWVFQAYMISFSASLFNEYEALLRMRVTYEALDSLAIKACHVGRWGLREGRLARTSVPGHVYVPSQLEQTRLNSNGHWTSSLHNDTVSLLVKLEKEERLLLGAAWRDFMDSAMAGREACERRHATAHDSLTMTTDAAEVLAQ</sequence>
<gene>
    <name evidence="1" type="ORF">ABL78_1379</name>
</gene>
<protein>
    <submittedName>
        <fullName evidence="1">Uncharacterized protein</fullName>
    </submittedName>
</protein>
<organism evidence="1 2">
    <name type="scientific">Leptomonas seymouri</name>
    <dbReference type="NCBI Taxonomy" id="5684"/>
    <lineage>
        <taxon>Eukaryota</taxon>
        <taxon>Discoba</taxon>
        <taxon>Euglenozoa</taxon>
        <taxon>Kinetoplastea</taxon>
        <taxon>Metakinetoplastina</taxon>
        <taxon>Trypanosomatida</taxon>
        <taxon>Trypanosomatidae</taxon>
        <taxon>Leishmaniinae</taxon>
        <taxon>Leptomonas</taxon>
    </lineage>
</organism>
<keyword evidence="2" id="KW-1185">Reference proteome</keyword>
<comment type="caution">
    <text evidence="1">The sequence shown here is derived from an EMBL/GenBank/DDBJ whole genome shotgun (WGS) entry which is preliminary data.</text>
</comment>
<dbReference type="OrthoDB" id="265641at2759"/>